<proteinExistence type="predicted"/>
<dbReference type="RefSeq" id="WP_092012842.1">
    <property type="nucleotide sequence ID" value="NZ_FOXH01000002.1"/>
</dbReference>
<dbReference type="InterPro" id="IPR050698">
    <property type="entry name" value="MBL"/>
</dbReference>
<dbReference type="STRING" id="1079859.SAMN04515674_102287"/>
<protein>
    <submittedName>
        <fullName evidence="4">Metallo-beta-lactamase family protein</fullName>
    </submittedName>
</protein>
<dbReference type="AlphaFoldDB" id="A0A1I5P6S7"/>
<dbReference type="GO" id="GO:0004521">
    <property type="term" value="F:RNA endonuclease activity"/>
    <property type="evidence" value="ECO:0007669"/>
    <property type="project" value="TreeGrafter"/>
</dbReference>
<dbReference type="PANTHER" id="PTHR11203">
    <property type="entry name" value="CLEAVAGE AND POLYADENYLATION SPECIFICITY FACTOR FAMILY MEMBER"/>
    <property type="match status" value="1"/>
</dbReference>
<keyword evidence="5" id="KW-1185">Reference proteome</keyword>
<dbReference type="Proteomes" id="UP000199306">
    <property type="component" value="Unassembled WGS sequence"/>
</dbReference>
<dbReference type="InterPro" id="IPR001279">
    <property type="entry name" value="Metallo-B-lactamas"/>
</dbReference>
<dbReference type="Pfam" id="PF00753">
    <property type="entry name" value="Lactamase_B"/>
    <property type="match status" value="1"/>
</dbReference>
<dbReference type="SUPFAM" id="SSF56281">
    <property type="entry name" value="Metallo-hydrolase/oxidoreductase"/>
    <property type="match status" value="1"/>
</dbReference>
<dbReference type="OrthoDB" id="9803916at2"/>
<dbReference type="PANTHER" id="PTHR11203:SF37">
    <property type="entry name" value="INTEGRATOR COMPLEX SUBUNIT 11"/>
    <property type="match status" value="1"/>
</dbReference>
<feature type="domain" description="Beta-Casp" evidence="3">
    <location>
        <begin position="255"/>
        <end position="380"/>
    </location>
</feature>
<dbReference type="SMART" id="SM00849">
    <property type="entry name" value="Lactamase_B"/>
    <property type="match status" value="1"/>
</dbReference>
<reference evidence="4 5" key="1">
    <citation type="submission" date="2016-10" db="EMBL/GenBank/DDBJ databases">
        <authorList>
            <person name="de Groot N.N."/>
        </authorList>
    </citation>
    <scope>NUCLEOTIDE SEQUENCE [LARGE SCALE GENOMIC DNA]</scope>
    <source>
        <strain evidence="5">E92,LMG 26720,CCM 7988</strain>
    </source>
</reference>
<evidence type="ECO:0000259" key="2">
    <source>
        <dbReference type="SMART" id="SM00849"/>
    </source>
</evidence>
<name>A0A1I5P6S7_9BACT</name>
<dbReference type="EMBL" id="FOXH01000002">
    <property type="protein sequence ID" value="SFP29166.1"/>
    <property type="molecule type" value="Genomic_DNA"/>
</dbReference>
<dbReference type="InterPro" id="IPR011108">
    <property type="entry name" value="RMMBL"/>
</dbReference>
<dbReference type="GO" id="GO:0016787">
    <property type="term" value="F:hydrolase activity"/>
    <property type="evidence" value="ECO:0007669"/>
    <property type="project" value="UniProtKB-KW"/>
</dbReference>
<sequence>MEISFHGAAQTVTGSKHLLTLKDGTKILLDCGMFQGRGKETDSLNREWGFKPEEINFMILTHAHIDHSGLIPKLVKEGFKGKIYCTGPTKDLAQILLLDSAHIQENDVKFINKKRVEQEKNQLAPLYDTQDAMRCLMRFTTLKLDEWYTLTEDVQLKFTEAGHILGAAVVNLRIKEDSKTTKITFTGDIGRYNDSILKSPAVFPQADVIICESTYGDSLHDDMKISEEKFVEIIMKTCFEKRGKLIIPAFSVGRTQELVYTLNRLFNEGKIPPIETFVDSPLSTEATRVTYNHPECFNKKLLKYMEIDENPFDFDDLAYITDKKASQSLNERKEPCIIISASGMAEAGRVKHHIANSIQNKRNTILLVGYCEPNSLGGRLKLRPRMVSIFGEDYQVIADIDEIKSLSAHADYEDLSQFLACQDSQLVDKFFIVHGELSVQENFKRKLIKKGYNEVFIPAIHQKYSI</sequence>
<organism evidence="4 5">
    <name type="scientific">Pseudarcicella hirudinis</name>
    <dbReference type="NCBI Taxonomy" id="1079859"/>
    <lineage>
        <taxon>Bacteria</taxon>
        <taxon>Pseudomonadati</taxon>
        <taxon>Bacteroidota</taxon>
        <taxon>Cytophagia</taxon>
        <taxon>Cytophagales</taxon>
        <taxon>Flectobacillaceae</taxon>
        <taxon>Pseudarcicella</taxon>
    </lineage>
</organism>
<dbReference type="Gene3D" id="3.40.50.10890">
    <property type="match status" value="1"/>
</dbReference>
<evidence type="ECO:0000256" key="1">
    <source>
        <dbReference type="ARBA" id="ARBA00022801"/>
    </source>
</evidence>
<accession>A0A1I5P6S7</accession>
<dbReference type="InterPro" id="IPR036866">
    <property type="entry name" value="RibonucZ/Hydroxyglut_hydro"/>
</dbReference>
<keyword evidence="1" id="KW-0378">Hydrolase</keyword>
<dbReference type="SMART" id="SM01027">
    <property type="entry name" value="Beta-Casp"/>
    <property type="match status" value="1"/>
</dbReference>
<dbReference type="CDD" id="cd16295">
    <property type="entry name" value="TTHA0252-CPSF-like_MBL-fold"/>
    <property type="match status" value="1"/>
</dbReference>
<evidence type="ECO:0000259" key="3">
    <source>
        <dbReference type="SMART" id="SM01027"/>
    </source>
</evidence>
<gene>
    <name evidence="4" type="ORF">SAMN04515674_102287</name>
</gene>
<dbReference type="InterPro" id="IPR022712">
    <property type="entry name" value="Beta_Casp"/>
</dbReference>
<dbReference type="Gene3D" id="3.60.15.10">
    <property type="entry name" value="Ribonuclease Z/Hydroxyacylglutathione hydrolase-like"/>
    <property type="match status" value="1"/>
</dbReference>
<dbReference type="Pfam" id="PF10996">
    <property type="entry name" value="Beta-Casp"/>
    <property type="match status" value="1"/>
</dbReference>
<feature type="domain" description="Metallo-beta-lactamase" evidence="2">
    <location>
        <begin position="13"/>
        <end position="250"/>
    </location>
</feature>
<evidence type="ECO:0000313" key="5">
    <source>
        <dbReference type="Proteomes" id="UP000199306"/>
    </source>
</evidence>
<dbReference type="Pfam" id="PF07521">
    <property type="entry name" value="RMMBL"/>
    <property type="match status" value="1"/>
</dbReference>
<evidence type="ECO:0000313" key="4">
    <source>
        <dbReference type="EMBL" id="SFP29166.1"/>
    </source>
</evidence>